<reference evidence="2" key="2">
    <citation type="submission" date="2023-06" db="EMBL/GenBank/DDBJ databases">
        <authorList>
            <person name="Ma L."/>
            <person name="Liu K.-W."/>
            <person name="Li Z."/>
            <person name="Hsiao Y.-Y."/>
            <person name="Qi Y."/>
            <person name="Fu T."/>
            <person name="Tang G."/>
            <person name="Zhang D."/>
            <person name="Sun W.-H."/>
            <person name="Liu D.-K."/>
            <person name="Li Y."/>
            <person name="Chen G.-Z."/>
            <person name="Liu X.-D."/>
            <person name="Liao X.-Y."/>
            <person name="Jiang Y.-T."/>
            <person name="Yu X."/>
            <person name="Hao Y."/>
            <person name="Huang J."/>
            <person name="Zhao X.-W."/>
            <person name="Ke S."/>
            <person name="Chen Y.-Y."/>
            <person name="Wu W.-L."/>
            <person name="Hsu J.-L."/>
            <person name="Lin Y.-F."/>
            <person name="Huang M.-D."/>
            <person name="Li C.-Y."/>
            <person name="Huang L."/>
            <person name="Wang Z.-W."/>
            <person name="Zhao X."/>
            <person name="Zhong W.-Y."/>
            <person name="Peng D.-H."/>
            <person name="Ahmad S."/>
            <person name="Lan S."/>
            <person name="Zhang J.-S."/>
            <person name="Tsai W.-C."/>
            <person name="Van De Peer Y."/>
            <person name="Liu Z.-J."/>
        </authorList>
    </citation>
    <scope>NUCLEOTIDE SEQUENCE</scope>
    <source>
        <strain evidence="2">CP</strain>
        <tissue evidence="2">Leaves</tissue>
    </source>
</reference>
<sequence length="110" mass="12736">MLSLASLLPHLLLLRLPELPLRHLPQCHPRHARRERSLLCRREPPLRGLFIGGLHQNIILKDACLNRGWQDAMKMFDEMLQLKVLHTLVTYNTLIGFLYKSENLEHAGLA</sequence>
<dbReference type="AlphaFoldDB" id="A0AAV9CS12"/>
<accession>A0AAV9CS12</accession>
<keyword evidence="1" id="KW-0732">Signal</keyword>
<protein>
    <recommendedName>
        <fullName evidence="4">Pentatricopeptide repeat-containing protein</fullName>
    </recommendedName>
</protein>
<dbReference type="Proteomes" id="UP001180020">
    <property type="component" value="Unassembled WGS sequence"/>
</dbReference>
<evidence type="ECO:0000313" key="2">
    <source>
        <dbReference type="EMBL" id="KAK1291214.1"/>
    </source>
</evidence>
<evidence type="ECO:0000256" key="1">
    <source>
        <dbReference type="SAM" id="SignalP"/>
    </source>
</evidence>
<organism evidence="2 3">
    <name type="scientific">Acorus calamus</name>
    <name type="common">Sweet flag</name>
    <dbReference type="NCBI Taxonomy" id="4465"/>
    <lineage>
        <taxon>Eukaryota</taxon>
        <taxon>Viridiplantae</taxon>
        <taxon>Streptophyta</taxon>
        <taxon>Embryophyta</taxon>
        <taxon>Tracheophyta</taxon>
        <taxon>Spermatophyta</taxon>
        <taxon>Magnoliopsida</taxon>
        <taxon>Liliopsida</taxon>
        <taxon>Acoraceae</taxon>
        <taxon>Acorus</taxon>
    </lineage>
</organism>
<evidence type="ECO:0000313" key="3">
    <source>
        <dbReference type="Proteomes" id="UP001180020"/>
    </source>
</evidence>
<dbReference type="EMBL" id="JAUJYO010000017">
    <property type="protein sequence ID" value="KAK1291214.1"/>
    <property type="molecule type" value="Genomic_DNA"/>
</dbReference>
<dbReference type="InterPro" id="IPR011990">
    <property type="entry name" value="TPR-like_helical_dom_sf"/>
</dbReference>
<gene>
    <name evidence="2" type="ORF">QJS10_CPB17g00763</name>
</gene>
<evidence type="ECO:0008006" key="4">
    <source>
        <dbReference type="Google" id="ProtNLM"/>
    </source>
</evidence>
<reference evidence="2" key="1">
    <citation type="journal article" date="2023" name="Nat. Commun.">
        <title>Diploid and tetraploid genomes of Acorus and the evolution of monocots.</title>
        <authorList>
            <person name="Ma L."/>
            <person name="Liu K.W."/>
            <person name="Li Z."/>
            <person name="Hsiao Y.Y."/>
            <person name="Qi Y."/>
            <person name="Fu T."/>
            <person name="Tang G.D."/>
            <person name="Zhang D."/>
            <person name="Sun W.H."/>
            <person name="Liu D.K."/>
            <person name="Li Y."/>
            <person name="Chen G.Z."/>
            <person name="Liu X.D."/>
            <person name="Liao X.Y."/>
            <person name="Jiang Y.T."/>
            <person name="Yu X."/>
            <person name="Hao Y."/>
            <person name="Huang J."/>
            <person name="Zhao X.W."/>
            <person name="Ke S."/>
            <person name="Chen Y.Y."/>
            <person name="Wu W.L."/>
            <person name="Hsu J.L."/>
            <person name="Lin Y.F."/>
            <person name="Huang M.D."/>
            <person name="Li C.Y."/>
            <person name="Huang L."/>
            <person name="Wang Z.W."/>
            <person name="Zhao X."/>
            <person name="Zhong W.Y."/>
            <person name="Peng D.H."/>
            <person name="Ahmad S."/>
            <person name="Lan S."/>
            <person name="Zhang J.S."/>
            <person name="Tsai W.C."/>
            <person name="Van de Peer Y."/>
            <person name="Liu Z.J."/>
        </authorList>
    </citation>
    <scope>NUCLEOTIDE SEQUENCE</scope>
    <source>
        <strain evidence="2">CP</strain>
    </source>
</reference>
<dbReference type="Gene3D" id="1.25.40.10">
    <property type="entry name" value="Tetratricopeptide repeat domain"/>
    <property type="match status" value="1"/>
</dbReference>
<proteinExistence type="predicted"/>
<feature type="signal peptide" evidence="1">
    <location>
        <begin position="1"/>
        <end position="15"/>
    </location>
</feature>
<keyword evidence="3" id="KW-1185">Reference proteome</keyword>
<name>A0AAV9CS12_ACOCL</name>
<feature type="chain" id="PRO_5043530009" description="Pentatricopeptide repeat-containing protein" evidence="1">
    <location>
        <begin position="16"/>
        <end position="110"/>
    </location>
</feature>
<comment type="caution">
    <text evidence="2">The sequence shown here is derived from an EMBL/GenBank/DDBJ whole genome shotgun (WGS) entry which is preliminary data.</text>
</comment>